<dbReference type="EMBL" id="CP101873">
    <property type="protein sequence ID" value="WMT09294.1"/>
    <property type="molecule type" value="Genomic_DNA"/>
</dbReference>
<dbReference type="GeneID" id="55316359"/>
<dbReference type="AlphaFoldDB" id="A0AAF0PH40"/>
<keyword evidence="1" id="KW-0472">Membrane</keyword>
<proteinExistence type="predicted"/>
<dbReference type="Proteomes" id="UP001224926">
    <property type="component" value="Chromosome"/>
</dbReference>
<evidence type="ECO:0000313" key="3">
    <source>
        <dbReference type="Proteomes" id="UP001224926"/>
    </source>
</evidence>
<protein>
    <submittedName>
        <fullName evidence="2">Uncharacterized protein</fullName>
    </submittedName>
</protein>
<feature type="transmembrane region" description="Helical" evidence="1">
    <location>
        <begin position="17"/>
        <end position="50"/>
    </location>
</feature>
<keyword evidence="1" id="KW-0812">Transmembrane</keyword>
<sequence length="54" mass="5987">MALPVPSRYVNELEPTVLILIGILLVVFPEPATSAFGAGLLLLGLGWWFYEWGR</sequence>
<reference evidence="2 3" key="1">
    <citation type="submission" date="2022-07" db="EMBL/GenBank/DDBJ databases">
        <title>Two temperate virus in Haloterrigena jeotgali A29.</title>
        <authorList>
            <person name="Deng X."/>
        </authorList>
    </citation>
    <scope>NUCLEOTIDE SEQUENCE [LARGE SCALE GENOMIC DNA]</scope>
    <source>
        <strain evidence="2 3">A29</strain>
    </source>
</reference>
<evidence type="ECO:0000313" key="2">
    <source>
        <dbReference type="EMBL" id="WMT09294.1"/>
    </source>
</evidence>
<evidence type="ECO:0000256" key="1">
    <source>
        <dbReference type="SAM" id="Phobius"/>
    </source>
</evidence>
<organism evidence="2 3">
    <name type="scientific">Natrinema thermotolerans</name>
    <dbReference type="NCBI Taxonomy" id="121872"/>
    <lineage>
        <taxon>Archaea</taxon>
        <taxon>Methanobacteriati</taxon>
        <taxon>Methanobacteriota</taxon>
        <taxon>Stenosarchaea group</taxon>
        <taxon>Halobacteria</taxon>
        <taxon>Halobacteriales</taxon>
        <taxon>Natrialbaceae</taxon>
        <taxon>Natrinema</taxon>
    </lineage>
</organism>
<gene>
    <name evidence="2" type="ORF">NP511_06560</name>
</gene>
<accession>A0AAF0PH40</accession>
<name>A0AAF0PH40_9EURY</name>
<dbReference type="RefSeq" id="WP_006181340.1">
    <property type="nucleotide sequence ID" value="NZ_CP101873.1"/>
</dbReference>
<keyword evidence="3" id="KW-1185">Reference proteome</keyword>
<keyword evidence="1" id="KW-1133">Transmembrane helix</keyword>